<dbReference type="RefSeq" id="WP_270070817.1">
    <property type="nucleotide sequence ID" value="NZ_JAJAQC010000005.1"/>
</dbReference>
<dbReference type="Pfam" id="PF14012">
    <property type="entry name" value="DUF4229"/>
    <property type="match status" value="1"/>
</dbReference>
<dbReference type="EMBL" id="JAJAQC010000005">
    <property type="protein sequence ID" value="MDA0563521.1"/>
    <property type="molecule type" value="Genomic_DNA"/>
</dbReference>
<feature type="region of interest" description="Disordered" evidence="1">
    <location>
        <begin position="86"/>
        <end position="161"/>
    </location>
</feature>
<keyword evidence="2" id="KW-0812">Transmembrane</keyword>
<feature type="compositionally biased region" description="Low complexity" evidence="1">
    <location>
        <begin position="86"/>
        <end position="99"/>
    </location>
</feature>
<accession>A0A9X3NK29</accession>
<comment type="caution">
    <text evidence="3">The sequence shown here is derived from an EMBL/GenBank/DDBJ whole genome shotgun (WGS) entry which is preliminary data.</text>
</comment>
<dbReference type="AlphaFoldDB" id="A0A9X3NK29"/>
<evidence type="ECO:0000256" key="1">
    <source>
        <dbReference type="SAM" id="MobiDB-lite"/>
    </source>
</evidence>
<evidence type="ECO:0000313" key="4">
    <source>
        <dbReference type="Proteomes" id="UP001140076"/>
    </source>
</evidence>
<feature type="compositionally biased region" description="Basic and acidic residues" evidence="1">
    <location>
        <begin position="112"/>
        <end position="123"/>
    </location>
</feature>
<evidence type="ECO:0000313" key="3">
    <source>
        <dbReference type="EMBL" id="MDA0563521.1"/>
    </source>
</evidence>
<name>A0A9X3NK29_9ACTN</name>
<protein>
    <submittedName>
        <fullName evidence="3">DUF4229 domain-containing protein</fullName>
    </submittedName>
</protein>
<reference evidence="3" key="1">
    <citation type="submission" date="2021-10" db="EMBL/GenBank/DDBJ databases">
        <title>Streptomonospora sp. nov., isolated from mangrove soil.</title>
        <authorList>
            <person name="Chen X."/>
            <person name="Ge X."/>
            <person name="Liu W."/>
        </authorList>
    </citation>
    <scope>NUCLEOTIDE SEQUENCE</scope>
    <source>
        <strain evidence="3">S1-112</strain>
    </source>
</reference>
<proteinExistence type="predicted"/>
<gene>
    <name evidence="3" type="ORF">LG943_04125</name>
</gene>
<evidence type="ECO:0000256" key="2">
    <source>
        <dbReference type="SAM" id="Phobius"/>
    </source>
</evidence>
<dbReference type="InterPro" id="IPR025323">
    <property type="entry name" value="DUF4229"/>
</dbReference>
<keyword evidence="2" id="KW-1133">Transmembrane helix</keyword>
<organism evidence="3 4">
    <name type="scientific">Streptomonospora mangrovi</name>
    <dbReference type="NCBI Taxonomy" id="2883123"/>
    <lineage>
        <taxon>Bacteria</taxon>
        <taxon>Bacillati</taxon>
        <taxon>Actinomycetota</taxon>
        <taxon>Actinomycetes</taxon>
        <taxon>Streptosporangiales</taxon>
        <taxon>Nocardiopsidaceae</taxon>
        <taxon>Streptomonospora</taxon>
    </lineage>
</organism>
<dbReference type="Proteomes" id="UP001140076">
    <property type="component" value="Unassembled WGS sequence"/>
</dbReference>
<keyword evidence="2" id="KW-0472">Membrane</keyword>
<keyword evidence="4" id="KW-1185">Reference proteome</keyword>
<feature type="compositionally biased region" description="Low complexity" evidence="1">
    <location>
        <begin position="134"/>
        <end position="161"/>
    </location>
</feature>
<feature type="transmembrane region" description="Helical" evidence="2">
    <location>
        <begin position="30"/>
        <end position="48"/>
    </location>
</feature>
<sequence>MRSVVAYTAARLLLFAVAFGVLYLLGARGLLAAALAVLISGMVSYVLLARQRDAVSAVIAGGIANMRGIGDRLEAGAAKEDAAQAAAKAAAAEAGEPGATAGGSGAEEEQGVQERPESPERLADGPAVRGGAEGAADAPESASSASSAPGATAAATEPAER</sequence>